<gene>
    <name evidence="2" type="ordered locus">Mkms_1053</name>
</gene>
<feature type="signal peptide" evidence="1">
    <location>
        <begin position="1"/>
        <end position="26"/>
    </location>
</feature>
<accession>A1UBQ9</accession>
<dbReference type="STRING" id="189918.Mkms_1053"/>
<dbReference type="KEGG" id="mkm:Mkms_1053"/>
<evidence type="ECO:0008006" key="3">
    <source>
        <dbReference type="Google" id="ProtNLM"/>
    </source>
</evidence>
<keyword evidence="1" id="KW-0732">Signal</keyword>
<evidence type="ECO:0000256" key="1">
    <source>
        <dbReference type="SAM" id="SignalP"/>
    </source>
</evidence>
<protein>
    <recommendedName>
        <fullName evidence="3">PASTA domain-containing protein</fullName>
    </recommendedName>
</protein>
<proteinExistence type="predicted"/>
<name>A1UBQ9_MYCSK</name>
<dbReference type="CDD" id="cd06577">
    <property type="entry name" value="PASTA_pknB"/>
    <property type="match status" value="1"/>
</dbReference>
<dbReference type="InterPro" id="IPR005543">
    <property type="entry name" value="PASTA_dom"/>
</dbReference>
<evidence type="ECO:0000313" key="2">
    <source>
        <dbReference type="EMBL" id="ABL90267.1"/>
    </source>
</evidence>
<dbReference type="Gene3D" id="3.30.10.20">
    <property type="match status" value="1"/>
</dbReference>
<reference evidence="2" key="1">
    <citation type="submission" date="2006-12" db="EMBL/GenBank/DDBJ databases">
        <title>Complete sequence of chromosome of Mycobacterium sp. KMS.</title>
        <authorList>
            <consortium name="US DOE Joint Genome Institute"/>
            <person name="Copeland A."/>
            <person name="Lucas S."/>
            <person name="Lapidus A."/>
            <person name="Barry K."/>
            <person name="Detter J.C."/>
            <person name="Glavina del Rio T."/>
            <person name="Hammon N."/>
            <person name="Israni S."/>
            <person name="Dalin E."/>
            <person name="Tice H."/>
            <person name="Pitluck S."/>
            <person name="Kiss H."/>
            <person name="Brettin T."/>
            <person name="Bruce D."/>
            <person name="Han C."/>
            <person name="Tapia R."/>
            <person name="Gilna P."/>
            <person name="Schmutz J."/>
            <person name="Larimer F."/>
            <person name="Land M."/>
            <person name="Hauser L."/>
            <person name="Kyrpides N."/>
            <person name="Mikhailova N."/>
            <person name="Miller C.D."/>
            <person name="Richardson P."/>
        </authorList>
    </citation>
    <scope>NUCLEOTIDE SEQUENCE [LARGE SCALE GENOMIC DNA]</scope>
    <source>
        <strain evidence="2">KMS</strain>
    </source>
</reference>
<dbReference type="HOGENOM" id="CLU_1729379_0_0_11"/>
<feature type="chain" id="PRO_5038407701" description="PASTA domain-containing protein" evidence="1">
    <location>
        <begin position="27"/>
        <end position="151"/>
    </location>
</feature>
<organism evidence="2">
    <name type="scientific">Mycobacterium sp. (strain KMS)</name>
    <dbReference type="NCBI Taxonomy" id="189918"/>
    <lineage>
        <taxon>Bacteria</taxon>
        <taxon>Bacillati</taxon>
        <taxon>Actinomycetota</taxon>
        <taxon>Actinomycetes</taxon>
        <taxon>Mycobacteriales</taxon>
        <taxon>Mycobacteriaceae</taxon>
        <taxon>Mycobacterium</taxon>
    </lineage>
</organism>
<dbReference type="PROSITE" id="PS51257">
    <property type="entry name" value="PROKAR_LIPOPROTEIN"/>
    <property type="match status" value="1"/>
</dbReference>
<dbReference type="EMBL" id="CP000518">
    <property type="protein sequence ID" value="ABL90267.1"/>
    <property type="molecule type" value="Genomic_DNA"/>
</dbReference>
<dbReference type="AlphaFoldDB" id="A1UBQ9"/>
<sequence precursor="true">MRLEVVLQIKRVVVGVLAAGALSACGAEEDAAPVTVTQTQTQTSYVEAAPVAPAGPDASAPGAPAPTAAAESWTMPNLIGRNLQAAQDAIQELTDYKISFSTSTDLTGEGRAQMMDRNWQVCSSTPAPGEPLTVGTPVDFGVVRIDVESCP</sequence>